<reference key="1">
    <citation type="submission" date="2011-06" db="EMBL/GenBank/DDBJ databases">
        <authorList>
            <person name="Mongodin E.F."/>
            <person name="Casjens S.R."/>
            <person name="Fraser-Liggett C.M."/>
            <person name="Qiu W.-G."/>
            <person name="Dunn J.J."/>
            <person name="Luft B.J."/>
            <person name="Schutzer S.E."/>
        </authorList>
    </citation>
    <scope>NUCLEOTIDE SEQUENCE</scope>
    <source>
        <strain>DN127</strain>
    </source>
</reference>
<feature type="domain" description="Plasmid partition protein putative C-terminal" evidence="2">
    <location>
        <begin position="143"/>
        <end position="193"/>
    </location>
</feature>
<protein>
    <submittedName>
        <fullName evidence="3">Plasmid partition family protein</fullName>
    </submittedName>
</protein>
<dbReference type="HOGENOM" id="CLU_111029_0_0_12"/>
<dbReference type="EMBL" id="CP002762">
    <property type="protein sequence ID" value="AEL19624.1"/>
    <property type="molecule type" value="Genomic_DNA"/>
</dbReference>
<evidence type="ECO:0000313" key="3">
    <source>
        <dbReference type="EMBL" id="AEL19624.1"/>
    </source>
</evidence>
<dbReference type="RefSeq" id="WP_012666283.1">
    <property type="nucleotide sequence ID" value="NC_015920.1"/>
</dbReference>
<dbReference type="Proteomes" id="UP000001634">
    <property type="component" value="Plasmid lp56"/>
</dbReference>
<dbReference type="Pfam" id="PF01672">
    <property type="entry name" value="Plasmid_parti_N"/>
    <property type="match status" value="1"/>
</dbReference>
<dbReference type="InterPro" id="IPR058551">
    <property type="entry name" value="Plasmid_parti_C"/>
</dbReference>
<dbReference type="InterPro" id="IPR002596">
    <property type="entry name" value="Plasmid_parti"/>
</dbReference>
<name>G0APJ8_BORBD</name>
<dbReference type="AlphaFoldDB" id="G0APJ8"/>
<geneLocation type="plasmid" evidence="3 4">
    <name>lp56</name>
</geneLocation>
<sequence>MGKKYNNKKELFLNSRTFSYMNKELTDMDSVQDKDLINYNNLKEKLKYNLKDDIDNKIERMKILYEIKKKELYKYDNFSNFEHFIKHFVIAKSQAYLYLRVYEKVLEGAISMDKIKEIGFRGVQRQLKENLLNVKKENLPEVNNKRMSIRFLMKNKEFYTFCKEDTKRACYIFERLFFTKKEVLSDLINEYENYKRKQKRIKTNT</sequence>
<dbReference type="InterPro" id="IPR058550">
    <property type="entry name" value="Plasmid_parti_N"/>
</dbReference>
<evidence type="ECO:0000259" key="2">
    <source>
        <dbReference type="Pfam" id="PF25882"/>
    </source>
</evidence>
<dbReference type="KEGG" id="bbs:BbiDN127_AD0003"/>
<proteinExistence type="predicted"/>
<dbReference type="Pfam" id="PF25882">
    <property type="entry name" value="Plasmid_parti_C"/>
    <property type="match status" value="1"/>
</dbReference>
<gene>
    <name evidence="3" type="ordered locus">BbiDN127_AD0003</name>
</gene>
<feature type="domain" description="Plasmid partition protein putative N-terminal" evidence="1">
    <location>
        <begin position="30"/>
        <end position="129"/>
    </location>
</feature>
<keyword evidence="3" id="KW-0614">Plasmid</keyword>
<organism evidence="3 4">
    <name type="scientific">Borrelia bissettiae (strain DSM 17990 / CIP 109136 / DN127)</name>
    <name type="common">Borreliella bissettiae</name>
    <dbReference type="NCBI Taxonomy" id="521010"/>
    <lineage>
        <taxon>Bacteria</taxon>
        <taxon>Pseudomonadati</taxon>
        <taxon>Spirochaetota</taxon>
        <taxon>Spirochaetia</taxon>
        <taxon>Spirochaetales</taxon>
        <taxon>Borreliaceae</taxon>
        <taxon>Borreliella</taxon>
    </lineage>
</organism>
<keyword evidence="4" id="KW-1185">Reference proteome</keyword>
<accession>G0APJ8</accession>
<evidence type="ECO:0000313" key="4">
    <source>
        <dbReference type="Proteomes" id="UP000001634"/>
    </source>
</evidence>
<evidence type="ECO:0000259" key="1">
    <source>
        <dbReference type="Pfam" id="PF01672"/>
    </source>
</evidence>
<reference evidence="3 4" key="2">
    <citation type="journal article" date="2012" name="J. Bacteriol.">
        <title>Whole-Genome Sequences of Borrelia bissettii, Borrelia valaisiana, and Borrelia spielmanii.</title>
        <authorList>
            <person name="Schutzer S.E."/>
            <person name="Fraser-Liggett C.M."/>
            <person name="Qiu W.G."/>
            <person name="Kraiczy P."/>
            <person name="Mongodin E.F."/>
            <person name="Dunn J.J."/>
            <person name="Luft B.J."/>
            <person name="Casjens S.R."/>
        </authorList>
    </citation>
    <scope>NUCLEOTIDE SEQUENCE [LARGE SCALE GENOMIC DNA]</scope>
    <source>
        <strain evidence="3 4">DN127</strain>
    </source>
</reference>
<dbReference type="NCBIfam" id="NF033725">
    <property type="entry name" value="borfam_49"/>
    <property type="match status" value="1"/>
</dbReference>